<dbReference type="AlphaFoldDB" id="A0A921TC90"/>
<evidence type="ECO:0000313" key="2">
    <source>
        <dbReference type="EMBL" id="KAF0674836.1"/>
    </source>
</evidence>
<dbReference type="RefSeq" id="WP_159966421.1">
    <property type="nucleotide sequence ID" value="NZ_APKE01000035.1"/>
</dbReference>
<sequence length="288" mass="30280">MTARYEETTARVEYAAPISLDMARIAGPLEARLATRGARFDVIGTTQDDELQFISGSLIVTLRRCATDASSLRVAAASLVGAGHPRSMAAARFAACTAVVRQLLALRQADRVVWKHKGRTYVTAEQMETEIEPQRVRRAMRQLPEVTDMPRAALPAPRAKVALSGEGAEDGERAMRDLRRELGASPASPERDPARLGAWGEKVALYALNALLVAICAPVGAGMMVYSLLRGGSVTVSARAMGITGAGIGFSSLAAAPALAQITVPATQGLTAALDTLAPVGSLIASLF</sequence>
<comment type="caution">
    <text evidence="2">The sequence shown here is derived from an EMBL/GenBank/DDBJ whole genome shotgun (WGS) entry which is preliminary data.</text>
</comment>
<dbReference type="OrthoDB" id="7861605at2"/>
<organism evidence="2 3">
    <name type="scientific">Profundibacterium mesophilum KAUST100406-0324</name>
    <dbReference type="NCBI Taxonomy" id="1037889"/>
    <lineage>
        <taxon>Bacteria</taxon>
        <taxon>Pseudomonadati</taxon>
        <taxon>Pseudomonadota</taxon>
        <taxon>Alphaproteobacteria</taxon>
        <taxon>Rhodobacterales</taxon>
        <taxon>Roseobacteraceae</taxon>
        <taxon>Profundibacterium</taxon>
    </lineage>
</organism>
<feature type="transmembrane region" description="Helical" evidence="1">
    <location>
        <begin position="203"/>
        <end position="229"/>
    </location>
</feature>
<keyword evidence="3" id="KW-1185">Reference proteome</keyword>
<proteinExistence type="predicted"/>
<dbReference type="EMBL" id="APKE01000035">
    <property type="protein sequence ID" value="KAF0674836.1"/>
    <property type="molecule type" value="Genomic_DNA"/>
</dbReference>
<keyword evidence="1" id="KW-1133">Transmembrane helix</keyword>
<keyword evidence="1" id="KW-0812">Transmembrane</keyword>
<reference evidence="2" key="1">
    <citation type="submission" date="2013-03" db="EMBL/GenBank/DDBJ databases">
        <title>Genome Sequence of the Profundibacterium mesophilum strain KAUST100406-0324T from Red Sea, a novel genus in the family Rhodobacteraceae.</title>
        <authorList>
            <person name="Essack M."/>
            <person name="Alam I."/>
            <person name="Lafi F."/>
            <person name="Alawi W."/>
            <person name="Kamanu F."/>
            <person name="Al-Suwailem A."/>
            <person name="Lee O.O."/>
            <person name="Xu Y."/>
            <person name="Bajic V."/>
            <person name="Qian P.-Y."/>
            <person name="Archer J."/>
        </authorList>
    </citation>
    <scope>NUCLEOTIDE SEQUENCE</scope>
    <source>
        <strain evidence="2">KAUST100406-0324</strain>
    </source>
</reference>
<evidence type="ECO:0000256" key="1">
    <source>
        <dbReference type="SAM" id="Phobius"/>
    </source>
</evidence>
<dbReference type="Proteomes" id="UP000698242">
    <property type="component" value="Unassembled WGS sequence"/>
</dbReference>
<name>A0A921TC90_9RHOB</name>
<evidence type="ECO:0000313" key="3">
    <source>
        <dbReference type="Proteomes" id="UP000698242"/>
    </source>
</evidence>
<protein>
    <submittedName>
        <fullName evidence="2">Uncharacterized protein</fullName>
    </submittedName>
</protein>
<gene>
    <name evidence="2" type="ORF">PMES_02912</name>
</gene>
<keyword evidence="1" id="KW-0472">Membrane</keyword>
<accession>A0A921TC90</accession>